<proteinExistence type="predicted"/>
<organism evidence="1 2">
    <name type="scientific">Portunus trituberculatus</name>
    <name type="common">Swimming crab</name>
    <name type="synonym">Neptunus trituberculatus</name>
    <dbReference type="NCBI Taxonomy" id="210409"/>
    <lineage>
        <taxon>Eukaryota</taxon>
        <taxon>Metazoa</taxon>
        <taxon>Ecdysozoa</taxon>
        <taxon>Arthropoda</taxon>
        <taxon>Crustacea</taxon>
        <taxon>Multicrustacea</taxon>
        <taxon>Malacostraca</taxon>
        <taxon>Eumalacostraca</taxon>
        <taxon>Eucarida</taxon>
        <taxon>Decapoda</taxon>
        <taxon>Pleocyemata</taxon>
        <taxon>Brachyura</taxon>
        <taxon>Eubrachyura</taxon>
        <taxon>Portunoidea</taxon>
        <taxon>Portunidae</taxon>
        <taxon>Portuninae</taxon>
        <taxon>Portunus</taxon>
    </lineage>
</organism>
<dbReference type="AlphaFoldDB" id="A0A5B7I5C9"/>
<keyword evidence="2" id="KW-1185">Reference proteome</keyword>
<evidence type="ECO:0000313" key="2">
    <source>
        <dbReference type="Proteomes" id="UP000324222"/>
    </source>
</evidence>
<evidence type="ECO:0000313" key="1">
    <source>
        <dbReference type="EMBL" id="MPC76014.1"/>
    </source>
</evidence>
<protein>
    <submittedName>
        <fullName evidence="1">Uncharacterized protein</fullName>
    </submittedName>
</protein>
<accession>A0A5B7I5C9</accession>
<comment type="caution">
    <text evidence="1">The sequence shown here is derived from an EMBL/GenBank/DDBJ whole genome shotgun (WGS) entry which is preliminary data.</text>
</comment>
<gene>
    <name evidence="1" type="ORF">E2C01_070415</name>
</gene>
<dbReference type="Proteomes" id="UP000324222">
    <property type="component" value="Unassembled WGS sequence"/>
</dbReference>
<sequence>MLQLPIPPSMGQRCMGSDAADFSHQCKDQCRLLVAATRYPPLATRCPSSTPMHTLLNTLRGHSEEKVNMVRSNHGRHSPLTILHGALRPIF</sequence>
<reference evidence="1 2" key="1">
    <citation type="submission" date="2019-05" db="EMBL/GenBank/DDBJ databases">
        <title>Another draft genome of Portunus trituberculatus and its Hox gene families provides insights of decapod evolution.</title>
        <authorList>
            <person name="Jeong J.-H."/>
            <person name="Song I."/>
            <person name="Kim S."/>
            <person name="Choi T."/>
            <person name="Kim D."/>
            <person name="Ryu S."/>
            <person name="Kim W."/>
        </authorList>
    </citation>
    <scope>NUCLEOTIDE SEQUENCE [LARGE SCALE GENOMIC DNA]</scope>
    <source>
        <tissue evidence="1">Muscle</tissue>
    </source>
</reference>
<dbReference type="EMBL" id="VSRR010042380">
    <property type="protein sequence ID" value="MPC76014.1"/>
    <property type="molecule type" value="Genomic_DNA"/>
</dbReference>
<name>A0A5B7I5C9_PORTR</name>